<sequence>MNANIKFYDYSNKENKAFSLINLSIFQPTDLILLSLIEKRTDEKHKDCFRDNNYSTIHMF</sequence>
<dbReference type="EMBL" id="REGN01013011">
    <property type="protein sequence ID" value="RMZ94489.1"/>
    <property type="molecule type" value="Genomic_DNA"/>
</dbReference>
<organism evidence="1 2">
    <name type="scientific">Brachionus plicatilis</name>
    <name type="common">Marine rotifer</name>
    <name type="synonym">Brachionus muelleri</name>
    <dbReference type="NCBI Taxonomy" id="10195"/>
    <lineage>
        <taxon>Eukaryota</taxon>
        <taxon>Metazoa</taxon>
        <taxon>Spiralia</taxon>
        <taxon>Gnathifera</taxon>
        <taxon>Rotifera</taxon>
        <taxon>Eurotatoria</taxon>
        <taxon>Monogononta</taxon>
        <taxon>Pseudotrocha</taxon>
        <taxon>Ploima</taxon>
        <taxon>Brachionidae</taxon>
        <taxon>Brachionus</taxon>
    </lineage>
</organism>
<protein>
    <submittedName>
        <fullName evidence="1">Uncharacterized protein</fullName>
    </submittedName>
</protein>
<evidence type="ECO:0000313" key="1">
    <source>
        <dbReference type="EMBL" id="RMZ94489.1"/>
    </source>
</evidence>
<comment type="caution">
    <text evidence="1">The sequence shown here is derived from an EMBL/GenBank/DDBJ whole genome shotgun (WGS) entry which is preliminary data.</text>
</comment>
<name>A0A3M7P6C3_BRAPC</name>
<reference evidence="1 2" key="1">
    <citation type="journal article" date="2018" name="Sci. Rep.">
        <title>Genomic signatures of local adaptation to the degree of environmental predictability in rotifers.</title>
        <authorList>
            <person name="Franch-Gras L."/>
            <person name="Hahn C."/>
            <person name="Garcia-Roger E.M."/>
            <person name="Carmona M.J."/>
            <person name="Serra M."/>
            <person name="Gomez A."/>
        </authorList>
    </citation>
    <scope>NUCLEOTIDE SEQUENCE [LARGE SCALE GENOMIC DNA]</scope>
    <source>
        <strain evidence="1">HYR1</strain>
    </source>
</reference>
<keyword evidence="2" id="KW-1185">Reference proteome</keyword>
<proteinExistence type="predicted"/>
<dbReference type="Proteomes" id="UP000276133">
    <property type="component" value="Unassembled WGS sequence"/>
</dbReference>
<accession>A0A3M7P6C3</accession>
<dbReference type="AlphaFoldDB" id="A0A3M7P6C3"/>
<gene>
    <name evidence="1" type="ORF">BpHYR1_021049</name>
</gene>
<evidence type="ECO:0000313" key="2">
    <source>
        <dbReference type="Proteomes" id="UP000276133"/>
    </source>
</evidence>